<organism evidence="3 4">
    <name type="scientific">Shewanella jiangmenensis</name>
    <dbReference type="NCBI Taxonomy" id="2837387"/>
    <lineage>
        <taxon>Bacteria</taxon>
        <taxon>Pseudomonadati</taxon>
        <taxon>Pseudomonadota</taxon>
        <taxon>Gammaproteobacteria</taxon>
        <taxon>Alteromonadales</taxon>
        <taxon>Shewanellaceae</taxon>
        <taxon>Shewanella</taxon>
    </lineage>
</organism>
<feature type="domain" description="Alpha/beta hydrolase fold-3" evidence="2">
    <location>
        <begin position="86"/>
        <end position="293"/>
    </location>
</feature>
<evidence type="ECO:0000313" key="3">
    <source>
        <dbReference type="EMBL" id="MBT1443937.1"/>
    </source>
</evidence>
<gene>
    <name evidence="3" type="ORF">KJI95_05285</name>
</gene>
<dbReference type="Gene3D" id="3.40.50.1820">
    <property type="entry name" value="alpha/beta hydrolase"/>
    <property type="match status" value="1"/>
</dbReference>
<comment type="caution">
    <text evidence="3">The sequence shown here is derived from an EMBL/GenBank/DDBJ whole genome shotgun (WGS) entry which is preliminary data.</text>
</comment>
<proteinExistence type="predicted"/>
<protein>
    <submittedName>
        <fullName evidence="3">Alpha/beta hydrolase</fullName>
    </submittedName>
</protein>
<dbReference type="InterPro" id="IPR050300">
    <property type="entry name" value="GDXG_lipolytic_enzyme"/>
</dbReference>
<evidence type="ECO:0000256" key="1">
    <source>
        <dbReference type="ARBA" id="ARBA00022801"/>
    </source>
</evidence>
<dbReference type="SUPFAM" id="SSF53474">
    <property type="entry name" value="alpha/beta-Hydrolases"/>
    <property type="match status" value="1"/>
</dbReference>
<dbReference type="InterPro" id="IPR013094">
    <property type="entry name" value="AB_hydrolase_3"/>
</dbReference>
<reference evidence="3 4" key="1">
    <citation type="submission" date="2021-05" db="EMBL/GenBank/DDBJ databases">
        <title>Shewanella sp. JM162201.</title>
        <authorList>
            <person name="Xu S."/>
            <person name="Li A."/>
        </authorList>
    </citation>
    <scope>NUCLEOTIDE SEQUENCE [LARGE SCALE GENOMIC DNA]</scope>
    <source>
        <strain evidence="3 4">JM162201</strain>
    </source>
</reference>
<name>A0ABS5V0E9_9GAMM</name>
<keyword evidence="1 3" id="KW-0378">Hydrolase</keyword>
<dbReference type="PANTHER" id="PTHR48081:SF8">
    <property type="entry name" value="ALPHA_BETA HYDROLASE FOLD-3 DOMAIN-CONTAINING PROTEIN-RELATED"/>
    <property type="match status" value="1"/>
</dbReference>
<dbReference type="EMBL" id="JAHEPS010000001">
    <property type="protein sequence ID" value="MBT1443937.1"/>
    <property type="molecule type" value="Genomic_DNA"/>
</dbReference>
<dbReference type="PANTHER" id="PTHR48081">
    <property type="entry name" value="AB HYDROLASE SUPERFAMILY PROTEIN C4A8.06C"/>
    <property type="match status" value="1"/>
</dbReference>
<dbReference type="GO" id="GO:0016787">
    <property type="term" value="F:hydrolase activity"/>
    <property type="evidence" value="ECO:0007669"/>
    <property type="project" value="UniProtKB-KW"/>
</dbReference>
<dbReference type="RefSeq" id="WP_214506084.1">
    <property type="nucleotide sequence ID" value="NZ_JAHEPS010000001.1"/>
</dbReference>
<dbReference type="InterPro" id="IPR029058">
    <property type="entry name" value="AB_hydrolase_fold"/>
</dbReference>
<dbReference type="Proteomes" id="UP001195903">
    <property type="component" value="Unassembled WGS sequence"/>
</dbReference>
<keyword evidence="4" id="KW-1185">Reference proteome</keyword>
<evidence type="ECO:0000259" key="2">
    <source>
        <dbReference type="Pfam" id="PF07859"/>
    </source>
</evidence>
<accession>A0ABS5V0E9</accession>
<dbReference type="Pfam" id="PF07859">
    <property type="entry name" value="Abhydrolase_3"/>
    <property type="match status" value="1"/>
</dbReference>
<evidence type="ECO:0000313" key="4">
    <source>
        <dbReference type="Proteomes" id="UP001195903"/>
    </source>
</evidence>
<sequence>MTSSRGTASAKLTEFLAQANENIALAKAQNIPYSPELVRGNLNKLAALMSERPTLAYVADKAWLVAGRALPARVYSPAPSEPLPVVLHYHGGGHMCGSVELYDPICRQVADIARCVVISVEYRLAPEYPYPAGLEDCEYALHHYRELLDDVAFLPGVNIMGDSAGGAICTSLSMRSVADPTLKIDRQILIYPSVDYSMSSPSYQSNGVGFLLETARVKWYFEQYFQRLASDAAVVRAASPLFGAMAAGMPETLIFTAGCDPLRDEGLAYAEALKKAGVRVEQHSLDGMIHAYMLLHDLVRDECLFTYQCIARFIAGSRQR</sequence>